<dbReference type="InterPro" id="IPR037756">
    <property type="entry name" value="C2D_Tricalbin"/>
</dbReference>
<dbReference type="GO" id="GO:0071944">
    <property type="term" value="C:cell periphery"/>
    <property type="evidence" value="ECO:0007669"/>
    <property type="project" value="UniProtKB-ARBA"/>
</dbReference>
<evidence type="ECO:0000256" key="4">
    <source>
        <dbReference type="ARBA" id="ARBA00022692"/>
    </source>
</evidence>
<keyword evidence="10" id="KW-0472">Membrane</keyword>
<evidence type="ECO:0000313" key="14">
    <source>
        <dbReference type="EMBL" id="KAB8342983.1"/>
    </source>
</evidence>
<dbReference type="CDD" id="cd04044">
    <property type="entry name" value="C2A_Tricalbin-like"/>
    <property type="match status" value="1"/>
</dbReference>
<feature type="compositionally biased region" description="Polar residues" evidence="11">
    <location>
        <begin position="1253"/>
        <end position="1262"/>
    </location>
</feature>
<keyword evidence="4" id="KW-0812">Transmembrane</keyword>
<dbReference type="EMBL" id="VIBQ01000012">
    <property type="protein sequence ID" value="KAB8342983.1"/>
    <property type="molecule type" value="Genomic_DNA"/>
</dbReference>
<evidence type="ECO:0000256" key="9">
    <source>
        <dbReference type="ARBA" id="ARBA00023121"/>
    </source>
</evidence>
<feature type="domain" description="C2" evidence="12">
    <location>
        <begin position="381"/>
        <end position="503"/>
    </location>
</feature>
<comment type="caution">
    <text evidence="14">The sequence shown here is derived from an EMBL/GenBank/DDBJ whole genome shotgun (WGS) entry which is preliminary data.</text>
</comment>
<feature type="region of interest" description="Disordered" evidence="11">
    <location>
        <begin position="1248"/>
        <end position="1283"/>
    </location>
</feature>
<feature type="domain" description="C2" evidence="12">
    <location>
        <begin position="524"/>
        <end position="638"/>
    </location>
</feature>
<dbReference type="GO" id="GO:0006869">
    <property type="term" value="P:lipid transport"/>
    <property type="evidence" value="ECO:0007669"/>
    <property type="project" value="UniProtKB-KW"/>
</dbReference>
<dbReference type="InterPro" id="IPR037761">
    <property type="entry name" value="C2A_Tricalbin"/>
</dbReference>
<dbReference type="PROSITE" id="PS51847">
    <property type="entry name" value="SMP"/>
    <property type="match status" value="1"/>
</dbReference>
<comment type="subcellular location">
    <subcellularLocation>
        <location evidence="1">Endoplasmic reticulum membrane</location>
    </subcellularLocation>
</comment>
<evidence type="ECO:0000256" key="10">
    <source>
        <dbReference type="ARBA" id="ARBA00023136"/>
    </source>
</evidence>
<proteinExistence type="predicted"/>
<dbReference type="InterPro" id="IPR037762">
    <property type="entry name" value="C2C_Tricalbin"/>
</dbReference>
<dbReference type="GO" id="GO:0061817">
    <property type="term" value="P:endoplasmic reticulum-plasma membrane tethering"/>
    <property type="evidence" value="ECO:0007669"/>
    <property type="project" value="InterPro"/>
</dbReference>
<keyword evidence="9" id="KW-0446">Lipid-binding</keyword>
<dbReference type="CDD" id="cd04052">
    <property type="entry name" value="C2B_Tricalbin-like"/>
    <property type="match status" value="1"/>
</dbReference>
<evidence type="ECO:0000313" key="15">
    <source>
        <dbReference type="Proteomes" id="UP000327013"/>
    </source>
</evidence>
<keyword evidence="5" id="KW-0677">Repeat</keyword>
<name>A0A5N6KUW8_9ROSI</name>
<feature type="region of interest" description="Disordered" evidence="11">
    <location>
        <begin position="680"/>
        <end position="699"/>
    </location>
</feature>
<dbReference type="InterPro" id="IPR031468">
    <property type="entry name" value="SMP_LBD"/>
</dbReference>
<evidence type="ECO:0000256" key="1">
    <source>
        <dbReference type="ARBA" id="ARBA00004586"/>
    </source>
</evidence>
<dbReference type="PIRSF" id="PIRSF037232">
    <property type="entry name" value="Tricalbin"/>
    <property type="match status" value="1"/>
</dbReference>
<dbReference type="InterPro" id="IPR000008">
    <property type="entry name" value="C2_dom"/>
</dbReference>
<dbReference type="GO" id="GO:0008289">
    <property type="term" value="F:lipid binding"/>
    <property type="evidence" value="ECO:0007669"/>
    <property type="project" value="UniProtKB-KW"/>
</dbReference>
<keyword evidence="8" id="KW-0445">Lipid transport</keyword>
<dbReference type="CDD" id="cd21678">
    <property type="entry name" value="SMP_TCB"/>
    <property type="match status" value="1"/>
</dbReference>
<dbReference type="SMART" id="SM00239">
    <property type="entry name" value="C2"/>
    <property type="match status" value="4"/>
</dbReference>
<dbReference type="CDD" id="cd04045">
    <property type="entry name" value="C2C_Tricalbin-like"/>
    <property type="match status" value="1"/>
</dbReference>
<evidence type="ECO:0000256" key="2">
    <source>
        <dbReference type="ARBA" id="ARBA00022448"/>
    </source>
</evidence>
<keyword evidence="3" id="KW-0597">Phosphoprotein</keyword>
<keyword evidence="15" id="KW-1185">Reference proteome</keyword>
<evidence type="ECO:0008006" key="16">
    <source>
        <dbReference type="Google" id="ProtNLM"/>
    </source>
</evidence>
<accession>A0A5N6KUW8</accession>
<evidence type="ECO:0000259" key="12">
    <source>
        <dbReference type="PROSITE" id="PS50004"/>
    </source>
</evidence>
<evidence type="ECO:0000259" key="13">
    <source>
        <dbReference type="PROSITE" id="PS51847"/>
    </source>
</evidence>
<reference evidence="14 15" key="1">
    <citation type="submission" date="2019-06" db="EMBL/GenBank/DDBJ databases">
        <title>A chromosomal-level reference genome of Carpinus fangiana (Coryloideae, Betulaceae).</title>
        <authorList>
            <person name="Yang X."/>
            <person name="Wang Z."/>
            <person name="Zhang L."/>
            <person name="Hao G."/>
            <person name="Liu J."/>
            <person name="Yang Y."/>
        </authorList>
    </citation>
    <scope>NUCLEOTIDE SEQUENCE [LARGE SCALE GENOMIC DNA]</scope>
    <source>
        <strain evidence="14">Cfa_2016G</strain>
        <tissue evidence="14">Leaf</tissue>
    </source>
</reference>
<evidence type="ECO:0000256" key="8">
    <source>
        <dbReference type="ARBA" id="ARBA00023055"/>
    </source>
</evidence>
<dbReference type="InterPro" id="IPR035892">
    <property type="entry name" value="C2_domain_sf"/>
</dbReference>
<keyword evidence="2" id="KW-0813">Transport</keyword>
<dbReference type="Pfam" id="PF24920">
    <property type="entry name" value="C2_TCB1"/>
    <property type="match status" value="1"/>
</dbReference>
<evidence type="ECO:0000256" key="5">
    <source>
        <dbReference type="ARBA" id="ARBA00022737"/>
    </source>
</evidence>
<gene>
    <name evidence="14" type="ORF">FH972_022577</name>
</gene>
<dbReference type="CDD" id="cd04040">
    <property type="entry name" value="C2D_Tricalbin-like"/>
    <property type="match status" value="1"/>
</dbReference>
<dbReference type="SUPFAM" id="SSF49562">
    <property type="entry name" value="C2 domain (Calcium/lipid-binding domain, CaLB)"/>
    <property type="match status" value="4"/>
</dbReference>
<keyword evidence="7" id="KW-1133">Transmembrane helix</keyword>
<dbReference type="PANTHER" id="PTHR46980">
    <property type="entry name" value="TRICALBIN-1-RELATED"/>
    <property type="match status" value="1"/>
</dbReference>
<dbReference type="PROSITE" id="PS50004">
    <property type="entry name" value="C2"/>
    <property type="match status" value="4"/>
</dbReference>
<dbReference type="GO" id="GO:0005789">
    <property type="term" value="C:endoplasmic reticulum membrane"/>
    <property type="evidence" value="ECO:0007669"/>
    <property type="project" value="UniProtKB-SubCell"/>
</dbReference>
<protein>
    <recommendedName>
        <fullName evidence="16">C2 domain-containing protein</fullName>
    </recommendedName>
</protein>
<evidence type="ECO:0000256" key="11">
    <source>
        <dbReference type="SAM" id="MobiDB-lite"/>
    </source>
</evidence>
<evidence type="ECO:0000256" key="6">
    <source>
        <dbReference type="ARBA" id="ARBA00022824"/>
    </source>
</evidence>
<dbReference type="InterPro" id="IPR037765">
    <property type="entry name" value="C2B_Tricalbin"/>
</dbReference>
<organism evidence="14 15">
    <name type="scientific">Carpinus fangiana</name>
    <dbReference type="NCBI Taxonomy" id="176857"/>
    <lineage>
        <taxon>Eukaryota</taxon>
        <taxon>Viridiplantae</taxon>
        <taxon>Streptophyta</taxon>
        <taxon>Embryophyta</taxon>
        <taxon>Tracheophyta</taxon>
        <taxon>Spermatophyta</taxon>
        <taxon>Magnoliopsida</taxon>
        <taxon>eudicotyledons</taxon>
        <taxon>Gunneridae</taxon>
        <taxon>Pentapetalae</taxon>
        <taxon>rosids</taxon>
        <taxon>fabids</taxon>
        <taxon>Fagales</taxon>
        <taxon>Betulaceae</taxon>
        <taxon>Carpinus</taxon>
    </lineage>
</organism>
<dbReference type="InterPro" id="IPR017147">
    <property type="entry name" value="Tricalbin"/>
</dbReference>
<evidence type="ECO:0000256" key="7">
    <source>
        <dbReference type="ARBA" id="ARBA00022989"/>
    </source>
</evidence>
<feature type="domain" description="C2" evidence="12">
    <location>
        <begin position="882"/>
        <end position="1002"/>
    </location>
</feature>
<keyword evidence="6" id="KW-0256">Endoplasmic reticulum</keyword>
<dbReference type="PANTHER" id="PTHR46980:SF2">
    <property type="entry name" value="TRICALBIN-1-RELATED"/>
    <property type="match status" value="1"/>
</dbReference>
<evidence type="ECO:0000256" key="3">
    <source>
        <dbReference type="ARBA" id="ARBA00022553"/>
    </source>
</evidence>
<dbReference type="Pfam" id="PF25669">
    <property type="entry name" value="SMP_MUG190-like"/>
    <property type="match status" value="1"/>
</dbReference>
<feature type="domain" description="C2" evidence="12">
    <location>
        <begin position="240"/>
        <end position="358"/>
    </location>
</feature>
<dbReference type="Pfam" id="PF00168">
    <property type="entry name" value="C2"/>
    <property type="match status" value="4"/>
</dbReference>
<dbReference type="Proteomes" id="UP000327013">
    <property type="component" value="Unassembled WGS sequence"/>
</dbReference>
<dbReference type="OrthoDB" id="67700at2759"/>
<sequence>MLFVIGAFCATYYRTSLRRVRRNARDDIRREMALKGLETDHESLEWINSFLVKFWPIYAPVLCDTIIASVDQVLSTSTPAFLDSLRMKTFILGTKPPRLEHVKTYPKSEDDIVMMDWKFSFNPNDTADLTARQLKNKINPKVVLEVRVGKGLVSKGLDVIVEDFAFSGTMKVKVKLQIPFPHCERVEISFIGRPEIDYVCKPLGGDMFGFDINVIPGLEGFIQEMIHSNLAPMMYEPNVFPIEIAQMLSGNIDKAIGVVQITLHSAEGLKNPDKHPGIPDPYAQVSINGRDVLGKTETIQRTSTPRWNQTFNLIVSSLRDNIHIASYDWNEYRKDKDLGTALFALERLNDEHVHENLALEVMEGGRARGIIHADVRFYPVLEGEKDESGQPGPPPESNTGIAKFIVDQAKELDGSKSLIGQLNPYAVLLLNGKEVQISQKLKRTNNPIFPDATKELLITNRKTAKLGLVIKDDRDIAADPILGSYQIKIDDMLDLMAKGQEWYNLAGTSSGRAKMRLEWRPVALAGPSAVGGGYVTPVGVARIHIQSARDLRNVETVGKSDPYVRAVLSGVSKGRTTTYENNLDPDYDEVLYVPVHAEREVISIEVMDRQSRGSDRHLGSTEVKMTEYMHKGPDGEYLTHDEKSPIAAPLKLQGKDVPKGVLNFTCAFYPIVGVEEPKDETAELDDARGSTDIRKSSDVRKSVESRASLDKKAVNGTADEKAADVMKKLDAQEQTQGDVNDVQVSKVPKIKLTAESLDQYESGLIIFRLEESQLAAANCHVEVLIDDFIQPAYSSSRARSKTTNFNETGDAIIRELDVSRITLRLVQKVDTKGESGDGDEKHVFAKLTGQTLDVLKQGLYQTVPLTIKGEDGSTNVVHVNLRYLPIKMQLHPSESINNSGTLRVEVHDAADLPAADRNGYSDPYLKFHLNGKQVHKTETQKKTLHPVWNETFEIAVNSRTAAKFSVECFDWDRTDSDDLLGTSVIDISKLTPFQSEEVHLPLDGKSGTVRLKFLFKPDYVAKIRQGTTTRIGTFAEPGKVIGAPVKVIGKVGKGASFLTKGLRRSGTKKEADNPIPSIEEPVSNGTNPPSAAGRALDAGSITPSHRRQASMGAASISPSIAGGVGHGVGEFGTASFTIVSATGYEGEHVQISIKQTGPKGSKRVHESKKAKMAGEGAAHAFDEHSETFRVQCTADTQFTVHVKDAHTFGADKDLGDGMLVVSESGNAPTTVNAGQGTVVISSTFQPSGDAGSLISSVNSPGSRRNKFLGSVRGRDARSATPAE</sequence>
<feature type="region of interest" description="Disordered" evidence="11">
    <location>
        <begin position="1062"/>
        <end position="1114"/>
    </location>
</feature>
<dbReference type="InterPro" id="IPR052455">
    <property type="entry name" value="Tricalbin_domain"/>
</dbReference>
<dbReference type="InterPro" id="IPR056910">
    <property type="entry name" value="TCB1-3_C2"/>
</dbReference>
<dbReference type="Gene3D" id="2.60.40.150">
    <property type="entry name" value="C2 domain"/>
    <property type="match status" value="4"/>
</dbReference>
<feature type="domain" description="SMP-LTD" evidence="13">
    <location>
        <begin position="40"/>
        <end position="245"/>
    </location>
</feature>
<dbReference type="PRINTS" id="PR00360">
    <property type="entry name" value="C2DOMAIN"/>
</dbReference>